<evidence type="ECO:0000313" key="2">
    <source>
        <dbReference type="EMBL" id="BCK78489.1"/>
    </source>
</evidence>
<accession>A0A810PNS0</accession>
<feature type="chain" id="PRO_5038490523" evidence="1">
    <location>
        <begin position="22"/>
        <end position="253"/>
    </location>
</feature>
<reference evidence="2" key="1">
    <citation type="submission" date="2020-09" db="EMBL/GenBank/DDBJ databases">
        <title>New species isolated from human feces.</title>
        <authorList>
            <person name="Kitahara M."/>
            <person name="Shigeno Y."/>
            <person name="Shime M."/>
            <person name="Matsumoto Y."/>
            <person name="Nakamura S."/>
            <person name="Motooka D."/>
            <person name="Fukuoka S."/>
            <person name="Nishikawa H."/>
            <person name="Benno Y."/>
        </authorList>
    </citation>
    <scope>NUCLEOTIDE SEQUENCE</scope>
    <source>
        <strain evidence="2">MM35</strain>
    </source>
</reference>
<keyword evidence="1" id="KW-0732">Signal</keyword>
<sequence>MSKKTSAFVGLLLAAAMIAFAIFAASVGFSWFTNSVGASATGMSVSAKGSLEIRAVSDGTNIAVMQPSADMKHFGGANLTRIRPGESGSFTFYVYNPDRADFSFSYVLTVTNNEFFPGDTKNKGFYADTTEAMQKEALQHINAHLLFFREKNTDGTYSGWIPGGQSEQVKATAQEQAVTVYWVWVPWYSDIFASGALIAEKDRADIAAYYGSKEHLSEMFESGEKSGDGYNKADYIIGTTLRHMCFDLTVQEE</sequence>
<evidence type="ECO:0000256" key="1">
    <source>
        <dbReference type="SAM" id="SignalP"/>
    </source>
</evidence>
<dbReference type="RefSeq" id="WP_212819322.1">
    <property type="nucleotide sequence ID" value="NZ_AP023415.1"/>
</dbReference>
<gene>
    <name evidence="2" type="ORF">MM35RIKEN_06810</name>
</gene>
<dbReference type="KEGG" id="vfa:MM35RIKEN_06810"/>
<proteinExistence type="predicted"/>
<protein>
    <submittedName>
        <fullName evidence="2">Uncharacterized protein</fullName>
    </submittedName>
</protein>
<dbReference type="AlphaFoldDB" id="A0A810PNS0"/>
<keyword evidence="3" id="KW-1185">Reference proteome</keyword>
<name>A0A810PNS0_9FIRM</name>
<dbReference type="Proteomes" id="UP000681343">
    <property type="component" value="Chromosome"/>
</dbReference>
<evidence type="ECO:0000313" key="3">
    <source>
        <dbReference type="Proteomes" id="UP000681343"/>
    </source>
</evidence>
<feature type="signal peptide" evidence="1">
    <location>
        <begin position="1"/>
        <end position="21"/>
    </location>
</feature>
<dbReference type="EMBL" id="AP023415">
    <property type="protein sequence ID" value="BCK78489.1"/>
    <property type="molecule type" value="Genomic_DNA"/>
</dbReference>
<organism evidence="2 3">
    <name type="scientific">Vescimonas fastidiosa</name>
    <dbReference type="NCBI Taxonomy" id="2714353"/>
    <lineage>
        <taxon>Bacteria</taxon>
        <taxon>Bacillati</taxon>
        <taxon>Bacillota</taxon>
        <taxon>Clostridia</taxon>
        <taxon>Eubacteriales</taxon>
        <taxon>Oscillospiraceae</taxon>
        <taxon>Vescimonas</taxon>
    </lineage>
</organism>